<dbReference type="RefSeq" id="YP_009665704.1">
    <property type="nucleotide sequence ID" value="NC_043254.1"/>
</dbReference>
<dbReference type="EMBL" id="AY225133">
    <property type="protein sequence ID" value="AAR26852.1"/>
    <property type="molecule type" value="Genomic_DNA"/>
</dbReference>
<dbReference type="KEGG" id="vg:41332300"/>
<reference evidence="1" key="2">
    <citation type="submission" date="2003-01" db="EMBL/GenBank/DDBJ databases">
        <title>Partial Nucleotide Sequence of the Feldmannia irregularis Virus FirrV-1 Genome: On the Evolution of Large Phaeoviral Genomes.</title>
        <authorList>
            <person name="Delaroque N."/>
            <person name="Knippers R."/>
            <person name="Mueller D.G."/>
            <person name="Boland W."/>
        </authorList>
    </citation>
    <scope>NUCLEOTIDE SEQUENCE</scope>
    <source>
        <strain evidence="1">FirrV-1</strain>
    </source>
</reference>
<dbReference type="GeneID" id="41332300"/>
<accession>Q6XM59</accession>
<name>Q6XM59_9PHYC</name>
<proteinExistence type="predicted"/>
<reference evidence="1" key="1">
    <citation type="journal article" date="2003" name="J. Mol. Evol.">
        <title>Comparisons of two large phaeoviral genomes and evolutionary implications.</title>
        <authorList>
            <person name="Delaroque N."/>
            <person name="Boland W."/>
            <person name="Muller D.G."/>
            <person name="Knippers R."/>
        </authorList>
    </citation>
    <scope>NUCLEOTIDE SEQUENCE</scope>
    <source>
        <strain evidence="1">FirrV-1</strain>
    </source>
</reference>
<evidence type="ECO:0000313" key="1">
    <source>
        <dbReference type="EMBL" id="AAR26852.1"/>
    </source>
</evidence>
<protein>
    <submittedName>
        <fullName evidence="1">FirrV-1-A28</fullName>
    </submittedName>
</protein>
<sequence length="352" mass="39415">MNRHTVLAVGFTSNVLRDQTDVNDILCGRGPPHYRCVRQPQEQQQVLTVRLLVQGRAWRNFVRVKGVNPDDWVDVFLPLHSGKVVNISDGGGTSFFVTNLALPYGFEPLFFSSRTDPDLLYLGALFSNVSVSIYDVTPISFKIGWDMEGCVDISMDDRGLINKEVPRDKKELEVVNVVPGRSYEITVNTTTTLKVDVPQASTRALQQFYLGHRCGDNTYDLRTLSKESLEHLRRHKVLCTGDLLRLKQSSKNTKVVESGACVPLDATNLYIVPDFDRGETEIQHVCAQDSQGVYVIEFDTSESFVRVQDHTYTTGAQFSLGTTCQAVLCAGLYSVRALSNHLGRSKQDFRRG</sequence>
<organism evidence="1">
    <name type="scientific">Feldmannia irregularis virus a</name>
    <dbReference type="NCBI Taxonomy" id="231992"/>
    <lineage>
        <taxon>Viruses</taxon>
        <taxon>Varidnaviria</taxon>
        <taxon>Bamfordvirae</taxon>
        <taxon>Nucleocytoviricota</taxon>
        <taxon>Megaviricetes</taxon>
        <taxon>Algavirales</taxon>
        <taxon>Phycodnaviridae</taxon>
        <taxon>Phaeovirus</taxon>
        <taxon>Phaeovirus irregularis</taxon>
    </lineage>
</organism>